<feature type="compositionally biased region" description="Polar residues" evidence="2">
    <location>
        <begin position="947"/>
        <end position="967"/>
    </location>
</feature>
<evidence type="ECO:0000256" key="2">
    <source>
        <dbReference type="SAM" id="MobiDB-lite"/>
    </source>
</evidence>
<dbReference type="InterPro" id="IPR031325">
    <property type="entry name" value="RHS_repeat"/>
</dbReference>
<accession>A0ABN2XFR6</accession>
<dbReference type="Gene3D" id="2.170.16.10">
    <property type="entry name" value="Hedgehog/Intein (Hint) domain"/>
    <property type="match status" value="1"/>
</dbReference>
<feature type="region of interest" description="Disordered" evidence="2">
    <location>
        <begin position="1231"/>
        <end position="1250"/>
    </location>
</feature>
<dbReference type="PANTHER" id="PTHR32305">
    <property type="match status" value="1"/>
</dbReference>
<comment type="caution">
    <text evidence="4">The sequence shown here is derived from an EMBL/GenBank/DDBJ whole genome shotgun (WGS) entry which is preliminary data.</text>
</comment>
<dbReference type="Pfam" id="PF14436">
    <property type="entry name" value="EndoU_bacteria"/>
    <property type="match status" value="1"/>
</dbReference>
<feature type="region of interest" description="Disordered" evidence="2">
    <location>
        <begin position="1795"/>
        <end position="1819"/>
    </location>
</feature>
<dbReference type="InterPro" id="IPR050708">
    <property type="entry name" value="T6SS_VgrG/RHS"/>
</dbReference>
<name>A0ABN2XFR6_9ACTN</name>
<dbReference type="NCBIfam" id="TIGR01643">
    <property type="entry name" value="YD_repeat_2x"/>
    <property type="match status" value="3"/>
</dbReference>
<feature type="region of interest" description="Disordered" evidence="2">
    <location>
        <begin position="1517"/>
        <end position="1581"/>
    </location>
</feature>
<dbReference type="InterPro" id="IPR022385">
    <property type="entry name" value="Rhs_assc_core"/>
</dbReference>
<dbReference type="InterPro" id="IPR029501">
    <property type="entry name" value="EndoU_bac"/>
</dbReference>
<dbReference type="InterPro" id="IPR006530">
    <property type="entry name" value="YD"/>
</dbReference>
<evidence type="ECO:0000259" key="3">
    <source>
        <dbReference type="SMART" id="SM00306"/>
    </source>
</evidence>
<protein>
    <submittedName>
        <fullName evidence="4">RHS repeat-associated core domain-containing protein</fullName>
    </submittedName>
</protein>
<feature type="region of interest" description="Disordered" evidence="2">
    <location>
        <begin position="935"/>
        <end position="982"/>
    </location>
</feature>
<keyword evidence="1" id="KW-0677">Repeat</keyword>
<dbReference type="SMART" id="SM00306">
    <property type="entry name" value="HintN"/>
    <property type="match status" value="1"/>
</dbReference>
<evidence type="ECO:0000313" key="5">
    <source>
        <dbReference type="Proteomes" id="UP001500443"/>
    </source>
</evidence>
<feature type="domain" description="Hint" evidence="3">
    <location>
        <begin position="1929"/>
        <end position="2034"/>
    </location>
</feature>
<dbReference type="InterPro" id="IPR036844">
    <property type="entry name" value="Hint_dom_sf"/>
</dbReference>
<dbReference type="CDD" id="cd00081">
    <property type="entry name" value="Hint"/>
    <property type="match status" value="1"/>
</dbReference>
<dbReference type="PROSITE" id="PS50818">
    <property type="entry name" value="INTEIN_C_TER"/>
    <property type="match status" value="1"/>
</dbReference>
<feature type="compositionally biased region" description="Polar residues" evidence="2">
    <location>
        <begin position="1528"/>
        <end position="1581"/>
    </location>
</feature>
<dbReference type="Gene3D" id="2.180.10.10">
    <property type="entry name" value="RHS repeat-associated core"/>
    <property type="match status" value="1"/>
</dbReference>
<organism evidence="4 5">
    <name type="scientific">Streptomyces synnematoformans</name>
    <dbReference type="NCBI Taxonomy" id="415721"/>
    <lineage>
        <taxon>Bacteria</taxon>
        <taxon>Bacillati</taxon>
        <taxon>Actinomycetota</taxon>
        <taxon>Actinomycetes</taxon>
        <taxon>Kitasatosporales</taxon>
        <taxon>Streptomycetaceae</taxon>
        <taxon>Streptomyces</taxon>
    </lineage>
</organism>
<proteinExistence type="predicted"/>
<feature type="region of interest" description="Disordered" evidence="2">
    <location>
        <begin position="1904"/>
        <end position="1941"/>
    </location>
</feature>
<gene>
    <name evidence="4" type="ORF">GCM10009802_06150</name>
</gene>
<dbReference type="Pfam" id="PF07591">
    <property type="entry name" value="PT-HINT"/>
    <property type="match status" value="1"/>
</dbReference>
<feature type="compositionally biased region" description="Polar residues" evidence="2">
    <location>
        <begin position="1923"/>
        <end position="1934"/>
    </location>
</feature>
<reference evidence="4 5" key="1">
    <citation type="journal article" date="2019" name="Int. J. Syst. Evol. Microbiol.">
        <title>The Global Catalogue of Microorganisms (GCM) 10K type strain sequencing project: providing services to taxonomists for standard genome sequencing and annotation.</title>
        <authorList>
            <consortium name="The Broad Institute Genomics Platform"/>
            <consortium name="The Broad Institute Genome Sequencing Center for Infectious Disease"/>
            <person name="Wu L."/>
            <person name="Ma J."/>
        </authorList>
    </citation>
    <scope>NUCLEOTIDE SEQUENCE [LARGE SCALE GENOMIC DNA]</scope>
    <source>
        <strain evidence="4 5">JCM 15481</strain>
    </source>
</reference>
<dbReference type="NCBIfam" id="TIGR03696">
    <property type="entry name" value="Rhs_assc_core"/>
    <property type="match status" value="1"/>
</dbReference>
<dbReference type="InterPro" id="IPR003587">
    <property type="entry name" value="Hint_dom_N"/>
</dbReference>
<sequence length="2177" mass="235905">MGARKAASADGLPLRLTATEARTDDSVKQIATGRAEITAFSRTTAEKAGVTGPVFGITGMDGTQGRANVELDYGSFAEAFGGNYASRLTLVQLPSCALTTPARAACQSTTRIDTTNDTENQTLIGNAVAVRADEPTVVAATTTAEGDQGDYKATKLSPSATWETNLNTGDFTWDYDLPVPHVPGELTPKVGLSYSSGGVDGRTGGTNNQASWVGDGFDLWPGFIERRYKPCADDGQTKSDGSKPGDLCWGYDNAFISFNGQAGELVPAGADEWKLKRDDGTRIRRLASAARGNGDNNGEYWRLTDPNGIRYYFGYHRLPGWSSEDETTGSAWSVPVFGDDTGEPCHDAAGFGASWCQQTWRWNLDYVVDPHGNAIAYYYDQEKNSYSRNLKATNNTRYTRGGTLDRIEYGLKHSSVYGTKPLAKVNFTNSQRCLPNAQTDCADIGADSFYWYDTPWDLNCSETADCDRGRYSPSFWTRKRLTSISTHALKSDGSYGKVDSFRLAHRWGQADTDYQLLLDSVQRTGHTADPAITLPKTTFVYTQLANRLDKTGDGYAPFIKARLSSVADEYGGQIGANYSAAACSWDNLPTPQSNTSRCFPQYIGGSDTADPERQWFNKYVTTSVTASDRTGGAADSVTRYEYLGGAAWHYDDDDGLTKEKFKTWSQWRGYGRVRVKTGGLLGEEAMVSQSDTYFLRGMHGDRESPTGGTKNVSVSLGSGEGDPITDHESAAGFAYKTVDFTGPGGRVLNKTVNRPWHHQTAKKERSWGTVTANFTGTAQRRTFTSLDQGAGADWRTTQVSNTYDTSAGRLTHVDDFADTSTAADNRCTRTTYATNEDKNILTLPARVETVAKRCDGTVDRTKDVISDTRTAYDGAPIDATPTAPTRGDATATAVLKSRTASEAVYLESGTTFDSYGRETSTTELTANLVFGAGGDLASRTKRDDSRTGTTRYTPASGFPTQVITTSPPAKAEDATTAQTTTTDVSALRSLPVRETDTNGKATAFAYDALGRSTKVWLPDRKTGQLPTHQFAYQVTDGKPVAVSTKTLTEGGGGQLTSYMLYDGFLRERQTQTPGPDGGRLINDVFYDERGLQTKTYAPYYTDGAPATTLFEPDDALSVETQTWRDYDGLGRVIQEKQVAGSGDGHQVVATTTTSYRGDRTTVIPPQGGTATTTLTDARGQTTELRQHHARAPEAAYDTTQYAYTPRGELATFTDPAGNEWSYRYDQLGRQITANDPDKGTTTSTYDDRGQLTTTTDARGVKLAHVYDNLGRKTELRNDSPTGTLRAQWVYDTIPGAKGQLARSTRYEDGAAYTSTVTAYDQLYRPIRTAVTIPAKEGALAGTYQAGTAYKPNGLVAGETYSAAGSLPGGGITFAYDDILRPTKAFGTWGTSSITSYRNTGQPLQYELTAAGGTRHTKITYTYERGTQRLATSRVDRQDVPGVDRHATYSYDEIGNITSVSDVNRTGTDNQCFTYDYLGRLTEAWTEADQTCQSAPSPAAVGGPAAYWQSFTYDKAGNRTTHTDHNPAGDTTQDVTHTYSYPSPGQPQPHTLTDVTSTGPAGTSTDSYTYDETGNTTTRTLSGDTQTLTWDAEGHLASVTEPDGTGGTQSTAYLYDADGNRLIGRTPTETTLYLGHTEITLAKGATTTQATRYYDLGDGHQAVQEDDGSVWFTVADHHGTGQLAINADTLDLQRRRELPFGTPRGEEPADWPGSKGFVGGTTDTTTGLTHLGAREYDPTTGRFISVDPLMDLTDPQQWHGYAYANNNPVTHADPTGLFWDGVIDFIQETVERVVAHQNSGRSTSSGGGGSRSGGSTSATQATFTTAPASSCVGVACIPEALPDFGHFLPESSEWSDIFMPEWESIKQCFDDPGFTLDCGATGLETPWTKSFKTVVKFGRKTADKIRDGKKAGKADEADPKAGSKSPSCESNSFTAGTPVLMADGTTKPIEDVKVGDKVLATDPETGETSAETVTAEITGTGTKKLVEITIDLDGKHGKKTATVTATDGHPFWVPELDEWIDATDLKTGQWLQTSAGTHIQITAIKRWTTQTTVYNLAVSDKHTYYVLAGPIPVLVHNCPKPVNLPGWRKVDIDMDHILDRHTAGGKTYKQSGVKTKFPDDMSAGKIESTIRHAYKSSSVARRSQGDRVFLRGSANGLEVEMWVNKETRMIETAYPVWR</sequence>
<dbReference type="SUPFAM" id="SSF51294">
    <property type="entry name" value="Hedgehog/intein (Hint) domain"/>
    <property type="match status" value="1"/>
</dbReference>
<evidence type="ECO:0000256" key="1">
    <source>
        <dbReference type="ARBA" id="ARBA00022737"/>
    </source>
</evidence>
<dbReference type="EMBL" id="BAAAPF010000006">
    <property type="protein sequence ID" value="GAA2109654.1"/>
    <property type="molecule type" value="Genomic_DNA"/>
</dbReference>
<dbReference type="InterPro" id="IPR030934">
    <property type="entry name" value="Intein_C"/>
</dbReference>
<dbReference type="Proteomes" id="UP001500443">
    <property type="component" value="Unassembled WGS sequence"/>
</dbReference>
<dbReference type="InterPro" id="IPR056823">
    <property type="entry name" value="TEN-like_YD-shell"/>
</dbReference>
<evidence type="ECO:0000313" key="4">
    <source>
        <dbReference type="EMBL" id="GAA2109654.1"/>
    </source>
</evidence>
<dbReference type="PANTHER" id="PTHR32305:SF17">
    <property type="entry name" value="TRNA NUCLEASE WAPA"/>
    <property type="match status" value="1"/>
</dbReference>
<dbReference type="Pfam" id="PF05593">
    <property type="entry name" value="RHS_repeat"/>
    <property type="match status" value="2"/>
</dbReference>
<feature type="compositionally biased region" description="Basic and acidic residues" evidence="2">
    <location>
        <begin position="1904"/>
        <end position="1920"/>
    </location>
</feature>
<keyword evidence="5" id="KW-1185">Reference proteome</keyword>
<dbReference type="Pfam" id="PF25023">
    <property type="entry name" value="TEN_YD-shell"/>
    <property type="match status" value="2"/>
</dbReference>